<sequence>MQMNILNPPISTSSCQSTSVFSKEPSTKITNNHLQASVRFDGTTCATKQNLSSFTCKASNVLHDGHSEAAQFQPYTLNFLQSIFQEKFTPASSAVNLVLTVAVCSAVKLDQTQIDLIAKKMRRITGFTNLRIVDTVDPSLIAGFVISYGTDESNVIDLSVKGELAALANQAEASDQRAHWRT</sequence>
<dbReference type="PANTHER" id="PTHR11910">
    <property type="entry name" value="ATP SYNTHASE DELTA CHAIN"/>
    <property type="match status" value="1"/>
</dbReference>
<dbReference type="Proteomes" id="UP000623129">
    <property type="component" value="Unassembled WGS sequence"/>
</dbReference>
<keyword evidence="4" id="KW-0406">Ion transport</keyword>
<dbReference type="AlphaFoldDB" id="A0A833VJM2"/>
<evidence type="ECO:0000256" key="2">
    <source>
        <dbReference type="ARBA" id="ARBA00022448"/>
    </source>
</evidence>
<dbReference type="OrthoDB" id="1262810at2759"/>
<comment type="caution">
    <text evidence="7">The sequence shown here is derived from an EMBL/GenBank/DDBJ whole genome shotgun (WGS) entry which is preliminary data.</text>
</comment>
<evidence type="ECO:0000256" key="4">
    <source>
        <dbReference type="ARBA" id="ARBA00023065"/>
    </source>
</evidence>
<keyword evidence="6" id="KW-0066">ATP synthesis</keyword>
<keyword evidence="3" id="KW-0375">Hydrogen ion transport</keyword>
<dbReference type="EMBL" id="SWLB01000019">
    <property type="protein sequence ID" value="KAF3326069.1"/>
    <property type="molecule type" value="Genomic_DNA"/>
</dbReference>
<dbReference type="GO" id="GO:0046933">
    <property type="term" value="F:proton-transporting ATP synthase activity, rotational mechanism"/>
    <property type="evidence" value="ECO:0007669"/>
    <property type="project" value="InterPro"/>
</dbReference>
<accession>A0A833VJM2</accession>
<evidence type="ECO:0000313" key="7">
    <source>
        <dbReference type="EMBL" id="KAF3326069.1"/>
    </source>
</evidence>
<evidence type="ECO:0000256" key="1">
    <source>
        <dbReference type="ARBA" id="ARBA00004370"/>
    </source>
</evidence>
<dbReference type="InterPro" id="IPR000711">
    <property type="entry name" value="ATPase_OSCP/dsu"/>
</dbReference>
<keyword evidence="2" id="KW-0813">Transport</keyword>
<proteinExistence type="predicted"/>
<evidence type="ECO:0000256" key="6">
    <source>
        <dbReference type="ARBA" id="ARBA00023310"/>
    </source>
</evidence>
<comment type="subcellular location">
    <subcellularLocation>
        <location evidence="1">Membrane</location>
    </subcellularLocation>
</comment>
<dbReference type="GO" id="GO:0016020">
    <property type="term" value="C:membrane"/>
    <property type="evidence" value="ECO:0007669"/>
    <property type="project" value="UniProtKB-SubCell"/>
</dbReference>
<protein>
    <submittedName>
        <fullName evidence="7">ATP synthase delta chain</fullName>
    </submittedName>
</protein>
<name>A0A833VJM2_9POAL</name>
<keyword evidence="5" id="KW-0472">Membrane</keyword>
<dbReference type="Pfam" id="PF00213">
    <property type="entry name" value="OSCP"/>
    <property type="match status" value="1"/>
</dbReference>
<evidence type="ECO:0000256" key="5">
    <source>
        <dbReference type="ARBA" id="ARBA00023136"/>
    </source>
</evidence>
<gene>
    <name evidence="7" type="ORF">FCM35_KLT09149</name>
</gene>
<keyword evidence="8" id="KW-1185">Reference proteome</keyword>
<evidence type="ECO:0000313" key="8">
    <source>
        <dbReference type="Proteomes" id="UP000623129"/>
    </source>
</evidence>
<organism evidence="7 8">
    <name type="scientific">Carex littledalei</name>
    <dbReference type="NCBI Taxonomy" id="544730"/>
    <lineage>
        <taxon>Eukaryota</taxon>
        <taxon>Viridiplantae</taxon>
        <taxon>Streptophyta</taxon>
        <taxon>Embryophyta</taxon>
        <taxon>Tracheophyta</taxon>
        <taxon>Spermatophyta</taxon>
        <taxon>Magnoliopsida</taxon>
        <taxon>Liliopsida</taxon>
        <taxon>Poales</taxon>
        <taxon>Cyperaceae</taxon>
        <taxon>Cyperoideae</taxon>
        <taxon>Cariceae</taxon>
        <taxon>Carex</taxon>
        <taxon>Carex subgen. Euthyceras</taxon>
    </lineage>
</organism>
<evidence type="ECO:0000256" key="3">
    <source>
        <dbReference type="ARBA" id="ARBA00022781"/>
    </source>
</evidence>
<reference evidence="7" key="1">
    <citation type="submission" date="2020-01" db="EMBL/GenBank/DDBJ databases">
        <title>Genome sequence of Kobresia littledalei, the first chromosome-level genome in the family Cyperaceae.</title>
        <authorList>
            <person name="Qu G."/>
        </authorList>
    </citation>
    <scope>NUCLEOTIDE SEQUENCE</scope>
    <source>
        <strain evidence="7">C.B.Clarke</strain>
        <tissue evidence="7">Leaf</tissue>
    </source>
</reference>